<dbReference type="EMBL" id="BOCI01000487">
    <property type="protein sequence ID" value="GHW02103.1"/>
    <property type="molecule type" value="Genomic_DNA"/>
</dbReference>
<dbReference type="SUPFAM" id="SSF51735">
    <property type="entry name" value="NAD(P)-binding Rossmann-fold domains"/>
    <property type="match status" value="1"/>
</dbReference>
<dbReference type="NCBIfam" id="NF004826">
    <property type="entry name" value="PRK06182.1"/>
    <property type="match status" value="1"/>
</dbReference>
<evidence type="ECO:0000256" key="1">
    <source>
        <dbReference type="ARBA" id="ARBA00006484"/>
    </source>
</evidence>
<dbReference type="InterPro" id="IPR036291">
    <property type="entry name" value="NAD(P)-bd_dom_sf"/>
</dbReference>
<keyword evidence="5" id="KW-1185">Reference proteome</keyword>
<dbReference type="InterPro" id="IPR051911">
    <property type="entry name" value="SDR_oxidoreductase"/>
</dbReference>
<organism evidence="4 5">
    <name type="scientific">Lactobacillus nasalidis</name>
    <dbReference type="NCBI Taxonomy" id="2797258"/>
    <lineage>
        <taxon>Bacteria</taxon>
        <taxon>Bacillati</taxon>
        <taxon>Bacillota</taxon>
        <taxon>Bacilli</taxon>
        <taxon>Lactobacillales</taxon>
        <taxon>Lactobacillaceae</taxon>
        <taxon>Lactobacillus</taxon>
    </lineage>
</organism>
<keyword evidence="2" id="KW-0560">Oxidoreductase</keyword>
<reference evidence="5" key="1">
    <citation type="submission" date="2021-01" db="EMBL/GenBank/DDBJ databases">
        <title>Draft genome sequence of Nasalis larvatus strain YZ03.</title>
        <authorList>
            <person name="Suzuki-Hashido N."/>
            <person name="Tsuchida S."/>
            <person name="Hayakawa T."/>
        </authorList>
    </citation>
    <scope>NUCLEOTIDE SEQUENCE [LARGE SCALE GENOMIC DNA]</scope>
    <source>
        <strain evidence="5">YZ03</strain>
    </source>
</reference>
<protein>
    <submittedName>
        <fullName evidence="4">Short-chain dehydrogenase/reductase</fullName>
    </submittedName>
</protein>
<dbReference type="PRINTS" id="PR00080">
    <property type="entry name" value="SDRFAMILY"/>
</dbReference>
<dbReference type="Gene3D" id="3.40.50.720">
    <property type="entry name" value="NAD(P)-binding Rossmann-like Domain"/>
    <property type="match status" value="1"/>
</dbReference>
<dbReference type="InterPro" id="IPR002347">
    <property type="entry name" value="SDR_fam"/>
</dbReference>
<evidence type="ECO:0000313" key="4">
    <source>
        <dbReference type="EMBL" id="GHW02103.1"/>
    </source>
</evidence>
<dbReference type="Proteomes" id="UP000616547">
    <property type="component" value="Unassembled WGS sequence"/>
</dbReference>
<accession>A0ABQ3W6C4</accession>
<dbReference type="Pfam" id="PF00106">
    <property type="entry name" value="adh_short"/>
    <property type="match status" value="1"/>
</dbReference>
<name>A0ABQ3W6C4_9LACO</name>
<gene>
    <name evidence="4" type="primary">yneD</name>
    <name evidence="4" type="ORF">lacNasYZ03_17900</name>
</gene>
<dbReference type="CDD" id="cd05374">
    <property type="entry name" value="17beta-HSD-like_SDR_c"/>
    <property type="match status" value="1"/>
</dbReference>
<proteinExistence type="inferred from homology"/>
<dbReference type="PANTHER" id="PTHR43976">
    <property type="entry name" value="SHORT CHAIN DEHYDROGENASE"/>
    <property type="match status" value="1"/>
</dbReference>
<dbReference type="PANTHER" id="PTHR43976:SF16">
    <property type="entry name" value="SHORT-CHAIN DEHYDROGENASE_REDUCTASE FAMILY PROTEIN"/>
    <property type="match status" value="1"/>
</dbReference>
<comment type="similarity">
    <text evidence="1 3">Belongs to the short-chain dehydrogenases/reductases (SDR) family.</text>
</comment>
<evidence type="ECO:0000256" key="2">
    <source>
        <dbReference type="ARBA" id="ARBA00023002"/>
    </source>
</evidence>
<sequence>MARIDFSLASSDVLFLPLRRYTVINKSREENKTRESKVKNMEKKVILITGASSGMGYEAAKELAGQGNKVYGAARRVEKMASLKEYGVTPLHLDVTDESSCKETVEEIVQREGRLDVLINNAGYGSYGAIEDVDLTEAKRQFDVNLFGMAALTKAALPYMRAQHSGTIINISSMGGRIVSFMGGWYHATKYAVEAFSDALRMETKQFGINVVLIEPGGIKTNWGHIAADHLAESAKGGAYEETANRVSAGMHKQYSGNMMSDPKVVTRAISRAVNARRPRPRYLIGFGAKPLVFAHTVLPTRMFDFIMTHAS</sequence>
<evidence type="ECO:0000313" key="5">
    <source>
        <dbReference type="Proteomes" id="UP000616547"/>
    </source>
</evidence>
<comment type="caution">
    <text evidence="4">The sequence shown here is derived from an EMBL/GenBank/DDBJ whole genome shotgun (WGS) entry which is preliminary data.</text>
</comment>
<dbReference type="PRINTS" id="PR00081">
    <property type="entry name" value="GDHRDH"/>
</dbReference>
<evidence type="ECO:0000256" key="3">
    <source>
        <dbReference type="RuleBase" id="RU000363"/>
    </source>
</evidence>